<dbReference type="AlphaFoldDB" id="A0A0M0J823"/>
<dbReference type="Gene3D" id="3.40.50.150">
    <property type="entry name" value="Vaccinia Virus protein VP39"/>
    <property type="match status" value="1"/>
</dbReference>
<reference evidence="2" key="1">
    <citation type="journal article" date="2015" name="PLoS Genet.">
        <title>Genome Sequence and Transcriptome Analyses of Chrysochromulina tobin: Metabolic Tools for Enhanced Algal Fitness in the Prominent Order Prymnesiales (Haptophyceae).</title>
        <authorList>
            <person name="Hovde B.T."/>
            <person name="Deodato C.R."/>
            <person name="Hunsperger H.M."/>
            <person name="Ryken S.A."/>
            <person name="Yost W."/>
            <person name="Jha R.K."/>
            <person name="Patterson J."/>
            <person name="Monnat R.J. Jr."/>
            <person name="Barlow S.B."/>
            <person name="Starkenburg S.R."/>
            <person name="Cattolico R.A."/>
        </authorList>
    </citation>
    <scope>NUCLEOTIDE SEQUENCE</scope>
    <source>
        <strain evidence="2">CCMP291</strain>
    </source>
</reference>
<sequence>MPHLVELLEIKTIFDVPCGDFNYFRDILKDLRMASVHYIGADIVQFLVDALNREFYQPNRVEFMRFDLSLQALWPVDLVVVRDILFHFNAQRALDVLRNVNQSGAKFLLTTYFPDSHTNEHQDRHFKPGRGFGSYMKLNLEDAPFSLRPPMVAIGHDSEHLHDRVLGLWRLPLLTH</sequence>
<proteinExistence type="predicted"/>
<keyword evidence="1" id="KW-0808">Transferase</keyword>
<dbReference type="EMBL" id="JWZX01003283">
    <property type="protein sequence ID" value="KOO22373.1"/>
    <property type="molecule type" value="Genomic_DNA"/>
</dbReference>
<evidence type="ECO:0000313" key="1">
    <source>
        <dbReference type="EMBL" id="KOO22373.1"/>
    </source>
</evidence>
<evidence type="ECO:0000313" key="2">
    <source>
        <dbReference type="Proteomes" id="UP000037460"/>
    </source>
</evidence>
<dbReference type="GO" id="GO:0016740">
    <property type="term" value="F:transferase activity"/>
    <property type="evidence" value="ECO:0007669"/>
    <property type="project" value="UniProtKB-KW"/>
</dbReference>
<dbReference type="InterPro" id="IPR029063">
    <property type="entry name" value="SAM-dependent_MTases_sf"/>
</dbReference>
<dbReference type="SUPFAM" id="SSF53335">
    <property type="entry name" value="S-adenosyl-L-methionine-dependent methyltransferases"/>
    <property type="match status" value="1"/>
</dbReference>
<dbReference type="OrthoDB" id="9991036at2759"/>
<organism evidence="1 2">
    <name type="scientific">Chrysochromulina tobinii</name>
    <dbReference type="NCBI Taxonomy" id="1460289"/>
    <lineage>
        <taxon>Eukaryota</taxon>
        <taxon>Haptista</taxon>
        <taxon>Haptophyta</taxon>
        <taxon>Prymnesiophyceae</taxon>
        <taxon>Prymnesiales</taxon>
        <taxon>Chrysochromulinaceae</taxon>
        <taxon>Chrysochromulina</taxon>
    </lineage>
</organism>
<comment type="caution">
    <text evidence="1">The sequence shown here is derived from an EMBL/GenBank/DDBJ whole genome shotgun (WGS) entry which is preliminary data.</text>
</comment>
<keyword evidence="2" id="KW-1185">Reference proteome</keyword>
<name>A0A0M0J823_9EUKA</name>
<accession>A0A0M0J823</accession>
<gene>
    <name evidence="1" type="ORF">Ctob_002272</name>
</gene>
<dbReference type="Proteomes" id="UP000037460">
    <property type="component" value="Unassembled WGS sequence"/>
</dbReference>
<protein>
    <submittedName>
        <fullName evidence="1">Glycosyl transferase family 2</fullName>
    </submittedName>
</protein>